<gene>
    <name evidence="2" type="ORF">HMF3257_17735</name>
</gene>
<reference evidence="2 3" key="1">
    <citation type="submission" date="2018-06" db="EMBL/GenBank/DDBJ databases">
        <title>Spirosoma sp. HMF3257 Genome sequencing and assembly.</title>
        <authorList>
            <person name="Kang H."/>
            <person name="Cha I."/>
            <person name="Kim H."/>
            <person name="Kang J."/>
            <person name="Joh K."/>
        </authorList>
    </citation>
    <scope>NUCLEOTIDE SEQUENCE [LARGE SCALE GENOMIC DNA]</scope>
    <source>
        <strain evidence="2 3">HMF3257</strain>
    </source>
</reference>
<accession>A0A327NJJ8</accession>
<proteinExistence type="predicted"/>
<sequence>MTEAKYYFANDNLFMAQKRANDGTHTNPPVIERGSFDTFLPDKKLLLSKLETQNQVNKKYASLPFPKPRPEKGTPVKI</sequence>
<organism evidence="2 3">
    <name type="scientific">Spirosoma telluris</name>
    <dbReference type="NCBI Taxonomy" id="2183553"/>
    <lineage>
        <taxon>Bacteria</taxon>
        <taxon>Pseudomonadati</taxon>
        <taxon>Bacteroidota</taxon>
        <taxon>Cytophagia</taxon>
        <taxon>Cytophagales</taxon>
        <taxon>Cytophagaceae</taxon>
        <taxon>Spirosoma</taxon>
    </lineage>
</organism>
<comment type="caution">
    <text evidence="2">The sequence shown here is derived from an EMBL/GenBank/DDBJ whole genome shotgun (WGS) entry which is preliminary data.</text>
</comment>
<evidence type="ECO:0000313" key="3">
    <source>
        <dbReference type="Proteomes" id="UP000249016"/>
    </source>
</evidence>
<name>A0A327NJJ8_9BACT</name>
<evidence type="ECO:0000256" key="1">
    <source>
        <dbReference type="SAM" id="MobiDB-lite"/>
    </source>
</evidence>
<keyword evidence="3" id="KW-1185">Reference proteome</keyword>
<feature type="compositionally biased region" description="Basic and acidic residues" evidence="1">
    <location>
        <begin position="68"/>
        <end position="78"/>
    </location>
</feature>
<feature type="region of interest" description="Disordered" evidence="1">
    <location>
        <begin position="59"/>
        <end position="78"/>
    </location>
</feature>
<dbReference type="Proteomes" id="UP000249016">
    <property type="component" value="Unassembled WGS sequence"/>
</dbReference>
<dbReference type="RefSeq" id="WP_111344092.1">
    <property type="nucleotide sequence ID" value="NZ_QLII01000001.1"/>
</dbReference>
<protein>
    <submittedName>
        <fullName evidence="2">Uncharacterized protein</fullName>
    </submittedName>
</protein>
<evidence type="ECO:0000313" key="2">
    <source>
        <dbReference type="EMBL" id="RAI75550.1"/>
    </source>
</evidence>
<dbReference type="AlphaFoldDB" id="A0A327NJJ8"/>
<dbReference type="EMBL" id="QLII01000001">
    <property type="protein sequence ID" value="RAI75550.1"/>
    <property type="molecule type" value="Genomic_DNA"/>
</dbReference>